<dbReference type="RefSeq" id="WP_184636056.1">
    <property type="nucleotide sequence ID" value="NZ_BAABKT010000026.1"/>
</dbReference>
<name>A0A841E8I8_9ACTN</name>
<dbReference type="InterPro" id="IPR012675">
    <property type="entry name" value="Beta-grasp_dom_sf"/>
</dbReference>
<organism evidence="9 10">
    <name type="scientific">Streptomonospora salina</name>
    <dbReference type="NCBI Taxonomy" id="104205"/>
    <lineage>
        <taxon>Bacteria</taxon>
        <taxon>Bacillati</taxon>
        <taxon>Actinomycetota</taxon>
        <taxon>Actinomycetes</taxon>
        <taxon>Streptosporangiales</taxon>
        <taxon>Nocardiopsidaceae</taxon>
        <taxon>Streptomonospora</taxon>
    </lineage>
</organism>
<evidence type="ECO:0000256" key="5">
    <source>
        <dbReference type="ARBA" id="ARBA00023014"/>
    </source>
</evidence>
<dbReference type="InterPro" id="IPR036010">
    <property type="entry name" value="2Fe-2S_ferredoxin-like_sf"/>
</dbReference>
<dbReference type="EMBL" id="JACHLY010000001">
    <property type="protein sequence ID" value="MBB5999306.1"/>
    <property type="molecule type" value="Genomic_DNA"/>
</dbReference>
<feature type="region of interest" description="Disordered" evidence="7">
    <location>
        <begin position="153"/>
        <end position="190"/>
    </location>
</feature>
<proteinExistence type="predicted"/>
<evidence type="ECO:0000256" key="4">
    <source>
        <dbReference type="ARBA" id="ARBA00023004"/>
    </source>
</evidence>
<protein>
    <submittedName>
        <fullName evidence="9">Carbon-monoxide dehydrogenase small subunit</fullName>
        <ecNumber evidence="9">1.2.7.4</ecNumber>
    </submittedName>
</protein>
<keyword evidence="4" id="KW-0408">Iron</keyword>
<evidence type="ECO:0000256" key="6">
    <source>
        <dbReference type="ARBA" id="ARBA00060707"/>
    </source>
</evidence>
<keyword evidence="2" id="KW-0479">Metal-binding</keyword>
<evidence type="ECO:0000256" key="7">
    <source>
        <dbReference type="SAM" id="MobiDB-lite"/>
    </source>
</evidence>
<dbReference type="PROSITE" id="PS51085">
    <property type="entry name" value="2FE2S_FER_2"/>
    <property type="match status" value="1"/>
</dbReference>
<keyword evidence="10" id="KW-1185">Reference proteome</keyword>
<dbReference type="SUPFAM" id="SSF54292">
    <property type="entry name" value="2Fe-2S ferredoxin-like"/>
    <property type="match status" value="1"/>
</dbReference>
<dbReference type="FunFam" id="1.10.150.120:FF:000003">
    <property type="entry name" value="Carbon monoxide dehydrogenase, small subunit"/>
    <property type="match status" value="1"/>
</dbReference>
<dbReference type="GO" id="GO:0046872">
    <property type="term" value="F:metal ion binding"/>
    <property type="evidence" value="ECO:0007669"/>
    <property type="project" value="UniProtKB-KW"/>
</dbReference>
<comment type="caution">
    <text evidence="9">The sequence shown here is derived from an EMBL/GenBank/DDBJ whole genome shotgun (WGS) entry which is preliminary data.</text>
</comment>
<dbReference type="PANTHER" id="PTHR44379">
    <property type="entry name" value="OXIDOREDUCTASE WITH IRON-SULFUR SUBUNIT"/>
    <property type="match status" value="1"/>
</dbReference>
<keyword evidence="5" id="KW-0411">Iron-sulfur</keyword>
<dbReference type="InterPro" id="IPR051452">
    <property type="entry name" value="Diverse_Oxidoreductases"/>
</dbReference>
<evidence type="ECO:0000256" key="3">
    <source>
        <dbReference type="ARBA" id="ARBA00023002"/>
    </source>
</evidence>
<gene>
    <name evidence="9" type="ORF">HNR25_003057</name>
</gene>
<dbReference type="InterPro" id="IPR036884">
    <property type="entry name" value="2Fe-2S-bd_dom_sf"/>
</dbReference>
<sequence>MPHIRVTVDGVSYDDQVEARRLLVHYLREELGKIGTPVGCDTTNCGACTVLMDGHSVKSCSVLACQADGHDVTTVEALAADGDLHPIQRAFHEFHALQCGYCTPGMMMAALDLLRDNPDPSDDEIRQGLEGNMCRCTGYVNIVRAVREAAAAMSETAAAPESEPRATGVPPQMVREQEPAPHAASGGASS</sequence>
<dbReference type="FunFam" id="3.10.20.30:FF:000020">
    <property type="entry name" value="Xanthine dehydrogenase iron-sulfur subunit"/>
    <property type="match status" value="1"/>
</dbReference>
<dbReference type="CDD" id="cd00207">
    <property type="entry name" value="fer2"/>
    <property type="match status" value="1"/>
</dbReference>
<dbReference type="Pfam" id="PF00111">
    <property type="entry name" value="Fer2"/>
    <property type="match status" value="1"/>
</dbReference>
<dbReference type="Gene3D" id="3.10.20.30">
    <property type="match status" value="1"/>
</dbReference>
<evidence type="ECO:0000313" key="10">
    <source>
        <dbReference type="Proteomes" id="UP000578077"/>
    </source>
</evidence>
<keyword evidence="1" id="KW-0001">2Fe-2S</keyword>
<dbReference type="Proteomes" id="UP000578077">
    <property type="component" value="Unassembled WGS sequence"/>
</dbReference>
<dbReference type="Pfam" id="PF01799">
    <property type="entry name" value="Fer2_2"/>
    <property type="match status" value="1"/>
</dbReference>
<dbReference type="InterPro" id="IPR002888">
    <property type="entry name" value="2Fe-2S-bd"/>
</dbReference>
<feature type="domain" description="2Fe-2S ferredoxin-type" evidence="8">
    <location>
        <begin position="2"/>
        <end position="78"/>
    </location>
</feature>
<keyword evidence="3 9" id="KW-0560">Oxidoreductase</keyword>
<feature type="compositionally biased region" description="Low complexity" evidence="7">
    <location>
        <begin position="153"/>
        <end position="167"/>
    </location>
</feature>
<evidence type="ECO:0000259" key="8">
    <source>
        <dbReference type="PROSITE" id="PS51085"/>
    </source>
</evidence>
<dbReference type="Gene3D" id="1.10.150.120">
    <property type="entry name" value="[2Fe-2S]-binding domain"/>
    <property type="match status" value="1"/>
</dbReference>
<dbReference type="EC" id="1.2.7.4" evidence="9"/>
<dbReference type="PANTHER" id="PTHR44379:SF5">
    <property type="entry name" value="OXIDOREDUCTASE WITH IRON-SULFUR SUBUNIT"/>
    <property type="match status" value="1"/>
</dbReference>
<dbReference type="SUPFAM" id="SSF47741">
    <property type="entry name" value="CO dehydrogenase ISP C-domain like"/>
    <property type="match status" value="1"/>
</dbReference>
<accession>A0A841E8I8</accession>
<dbReference type="GO" id="GO:0051537">
    <property type="term" value="F:2 iron, 2 sulfur cluster binding"/>
    <property type="evidence" value="ECO:0007669"/>
    <property type="project" value="UniProtKB-KW"/>
</dbReference>
<dbReference type="InterPro" id="IPR001041">
    <property type="entry name" value="2Fe-2S_ferredoxin-type"/>
</dbReference>
<reference evidence="9 10" key="1">
    <citation type="submission" date="2020-08" db="EMBL/GenBank/DDBJ databases">
        <title>Sequencing the genomes of 1000 actinobacteria strains.</title>
        <authorList>
            <person name="Klenk H.-P."/>
        </authorList>
    </citation>
    <scope>NUCLEOTIDE SEQUENCE [LARGE SCALE GENOMIC DNA]</scope>
    <source>
        <strain evidence="9 10">DSM 44593</strain>
    </source>
</reference>
<evidence type="ECO:0000313" key="9">
    <source>
        <dbReference type="EMBL" id="MBB5999306.1"/>
    </source>
</evidence>
<evidence type="ECO:0000256" key="2">
    <source>
        <dbReference type="ARBA" id="ARBA00022723"/>
    </source>
</evidence>
<evidence type="ECO:0000256" key="1">
    <source>
        <dbReference type="ARBA" id="ARBA00022714"/>
    </source>
</evidence>
<dbReference type="AlphaFoldDB" id="A0A841E8I8"/>
<dbReference type="GO" id="GO:0043885">
    <property type="term" value="F:anaerobic carbon-monoxide dehydrogenase activity"/>
    <property type="evidence" value="ECO:0007669"/>
    <property type="project" value="UniProtKB-EC"/>
</dbReference>
<comment type="pathway">
    <text evidence="6">Alkaloid degradation; nicotine degradation.</text>
</comment>